<dbReference type="EMBL" id="GG662548">
    <property type="protein sequence ID" value="EAS02002.3"/>
    <property type="molecule type" value="Genomic_DNA"/>
</dbReference>
<accession>I7M9K3</accession>
<dbReference type="InParanoid" id="I7M9K3"/>
<feature type="domain" description="DHHA2" evidence="1">
    <location>
        <begin position="237"/>
        <end position="327"/>
    </location>
</feature>
<dbReference type="eggNOG" id="KOG4129">
    <property type="taxonomic scope" value="Eukaryota"/>
</dbReference>
<dbReference type="Proteomes" id="UP000009168">
    <property type="component" value="Unassembled WGS sequence"/>
</dbReference>
<dbReference type="KEGG" id="tet:TTHERM_00500880"/>
<protein>
    <submittedName>
        <fullName evidence="2">DHHA2 domain protein</fullName>
    </submittedName>
</protein>
<dbReference type="RefSeq" id="XP_001022247.3">
    <property type="nucleotide sequence ID" value="XM_001022247.3"/>
</dbReference>
<evidence type="ECO:0000259" key="1">
    <source>
        <dbReference type="Pfam" id="PF02833"/>
    </source>
</evidence>
<organism evidence="2 3">
    <name type="scientific">Tetrahymena thermophila (strain SB210)</name>
    <dbReference type="NCBI Taxonomy" id="312017"/>
    <lineage>
        <taxon>Eukaryota</taxon>
        <taxon>Sar</taxon>
        <taxon>Alveolata</taxon>
        <taxon>Ciliophora</taxon>
        <taxon>Intramacronucleata</taxon>
        <taxon>Oligohymenophorea</taxon>
        <taxon>Hymenostomatida</taxon>
        <taxon>Tetrahymenina</taxon>
        <taxon>Tetrahymenidae</taxon>
        <taxon>Tetrahymena</taxon>
    </lineage>
</organism>
<dbReference type="STRING" id="312017.I7M9K3"/>
<dbReference type="SUPFAM" id="SSF64182">
    <property type="entry name" value="DHH phosphoesterases"/>
    <property type="match status" value="1"/>
</dbReference>
<proteinExistence type="predicted"/>
<sequence>MGNESADLDSNIGSMIYAYFKFCQAEKNYLNYLKENSVYEQMDFENLLNMYLPVIQCDRQDINSRFESLDLLETHQIHVDDIIFKDDFNIQEVITASKLDVILYDHNCTIYPTLKSRVVEITDHHQDTTDQFYEKNQKIIKNIATVGSATTLLGEYFIQGNEDILDPIIADSIMKTIIVDSYNFDKKLENIRWNNRDSTVLNYMTSYLQGIFPQQNFDKNEIFSKIEALKFDVKKNSNLGIPKLLTKDYKQFNYQNNTNVGYSVFMISPEAVFETYSTEKLEQEIEIFFKNKNLDLLILLFAYPTKEHFERKFISLSQKNRLDDLNQVKQHLCTSLKVTEVDYSKNFNNYKNYHHSFYDTTHTYTRKIIEPLISKIPFSKL</sequence>
<dbReference type="GO" id="GO:0005737">
    <property type="term" value="C:cytoplasm"/>
    <property type="evidence" value="ECO:0007669"/>
    <property type="project" value="InterPro"/>
</dbReference>
<name>I7M9K3_TETTS</name>
<reference evidence="3" key="1">
    <citation type="journal article" date="2006" name="PLoS Biol.">
        <title>Macronuclear genome sequence of the ciliate Tetrahymena thermophila, a model eukaryote.</title>
        <authorList>
            <person name="Eisen J.A."/>
            <person name="Coyne R.S."/>
            <person name="Wu M."/>
            <person name="Wu D."/>
            <person name="Thiagarajan M."/>
            <person name="Wortman J.R."/>
            <person name="Badger J.H."/>
            <person name="Ren Q."/>
            <person name="Amedeo P."/>
            <person name="Jones K.M."/>
            <person name="Tallon L.J."/>
            <person name="Delcher A.L."/>
            <person name="Salzberg S.L."/>
            <person name="Silva J.C."/>
            <person name="Haas B.J."/>
            <person name="Majoros W.H."/>
            <person name="Farzad M."/>
            <person name="Carlton J.M."/>
            <person name="Smith R.K. Jr."/>
            <person name="Garg J."/>
            <person name="Pearlman R.E."/>
            <person name="Karrer K.M."/>
            <person name="Sun L."/>
            <person name="Manning G."/>
            <person name="Elde N.C."/>
            <person name="Turkewitz A.P."/>
            <person name="Asai D.J."/>
            <person name="Wilkes D.E."/>
            <person name="Wang Y."/>
            <person name="Cai H."/>
            <person name="Collins K."/>
            <person name="Stewart B.A."/>
            <person name="Lee S.R."/>
            <person name="Wilamowska K."/>
            <person name="Weinberg Z."/>
            <person name="Ruzzo W.L."/>
            <person name="Wloga D."/>
            <person name="Gaertig J."/>
            <person name="Frankel J."/>
            <person name="Tsao C.-C."/>
            <person name="Gorovsky M.A."/>
            <person name="Keeling P.J."/>
            <person name="Waller R.F."/>
            <person name="Patron N.J."/>
            <person name="Cherry J.M."/>
            <person name="Stover N.A."/>
            <person name="Krieger C.J."/>
            <person name="del Toro C."/>
            <person name="Ryder H.F."/>
            <person name="Williamson S.C."/>
            <person name="Barbeau R.A."/>
            <person name="Hamilton E.P."/>
            <person name="Orias E."/>
        </authorList>
    </citation>
    <scope>NUCLEOTIDE SEQUENCE [LARGE SCALE GENOMIC DNA]</scope>
    <source>
        <strain evidence="3">SB210</strain>
    </source>
</reference>
<dbReference type="AlphaFoldDB" id="I7M9K3"/>
<dbReference type="Gene3D" id="3.10.310.20">
    <property type="entry name" value="DHHA2 domain"/>
    <property type="match status" value="1"/>
</dbReference>
<dbReference type="InterPro" id="IPR038222">
    <property type="entry name" value="DHHA2_dom_sf"/>
</dbReference>
<dbReference type="Gene3D" id="3.90.1640.10">
    <property type="entry name" value="inorganic pyrophosphatase (n-terminal core)"/>
    <property type="match status" value="1"/>
</dbReference>
<keyword evidence="3" id="KW-1185">Reference proteome</keyword>
<dbReference type="GO" id="GO:0004309">
    <property type="term" value="F:exopolyphosphatase activity"/>
    <property type="evidence" value="ECO:0007669"/>
    <property type="project" value="TreeGrafter"/>
</dbReference>
<evidence type="ECO:0000313" key="3">
    <source>
        <dbReference type="Proteomes" id="UP000009168"/>
    </source>
</evidence>
<dbReference type="PANTHER" id="PTHR12112:SF39">
    <property type="entry name" value="EG:152A3.5 PROTEIN (FBGN0003116_PN PROTEIN)"/>
    <property type="match status" value="1"/>
</dbReference>
<dbReference type="Pfam" id="PF02833">
    <property type="entry name" value="DHHA2"/>
    <property type="match status" value="1"/>
</dbReference>
<gene>
    <name evidence="2" type="ORF">TTHERM_00500880</name>
</gene>
<dbReference type="InterPro" id="IPR038763">
    <property type="entry name" value="DHH_sf"/>
</dbReference>
<dbReference type="GeneID" id="7825598"/>
<dbReference type="InterPro" id="IPR004097">
    <property type="entry name" value="DHHA2"/>
</dbReference>
<evidence type="ECO:0000313" key="2">
    <source>
        <dbReference type="EMBL" id="EAS02002.3"/>
    </source>
</evidence>
<dbReference type="PANTHER" id="PTHR12112">
    <property type="entry name" value="BNIP - RELATED"/>
    <property type="match status" value="1"/>
</dbReference>
<dbReference type="OrthoDB" id="374045at2759"/>